<dbReference type="EMBL" id="JABSNW010000008">
    <property type="protein sequence ID" value="KAL2885105.1"/>
    <property type="molecule type" value="Genomic_DNA"/>
</dbReference>
<keyword evidence="3" id="KW-0255">Endonuclease</keyword>
<comment type="caution">
    <text evidence="3">The sequence shown here is derived from an EMBL/GenBank/DDBJ whole genome shotgun (WGS) entry which is preliminary data.</text>
</comment>
<dbReference type="Gene3D" id="3.60.10.10">
    <property type="entry name" value="Endonuclease/exonuclease/phosphatase"/>
    <property type="match status" value="1"/>
</dbReference>
<dbReference type="Pfam" id="PF14529">
    <property type="entry name" value="Exo_endo_phos_2"/>
    <property type="match status" value="1"/>
</dbReference>
<dbReference type="SUPFAM" id="SSF56219">
    <property type="entry name" value="DNase I-like"/>
    <property type="match status" value="1"/>
</dbReference>
<sequence>MGDFNLHHQMWDDTITRNSSKAEQLVEWIERKRLICANDNGLSTHDGGGVLDLTLVAANIWNKVKRYQMAGALECGSDHSPQEISIIASHARGPTYSIRRLKDTDKETFIEACGTKARALVDTLPENWQNHDRSLESTAKEITRVLQDAFEATTPQKRVTGSGYKWWNESCHDKKRAATETGRTLRSLQWMLKAGATNLDTELDVARLQHAEAKKDLSRAIWKASKEFYQNLTANMTSQAAAHKAAKWLSRPQKTRSQAIIVDSVTHTDPQDKIRTLREAHLTGSGLPDLDRPEVQGDRGKRGNPSPRQKSRAPSESR</sequence>
<keyword evidence="3" id="KW-0540">Nuclease</keyword>
<dbReference type="InterPro" id="IPR005135">
    <property type="entry name" value="Endo/exonuclease/phosphatase"/>
</dbReference>
<organism evidence="3 4">
    <name type="scientific">Ceratocystis lukuohia</name>
    <dbReference type="NCBI Taxonomy" id="2019550"/>
    <lineage>
        <taxon>Eukaryota</taxon>
        <taxon>Fungi</taxon>
        <taxon>Dikarya</taxon>
        <taxon>Ascomycota</taxon>
        <taxon>Pezizomycotina</taxon>
        <taxon>Sordariomycetes</taxon>
        <taxon>Hypocreomycetidae</taxon>
        <taxon>Microascales</taxon>
        <taxon>Ceratocystidaceae</taxon>
        <taxon>Ceratocystis</taxon>
    </lineage>
</organism>
<evidence type="ECO:0000256" key="1">
    <source>
        <dbReference type="SAM" id="MobiDB-lite"/>
    </source>
</evidence>
<accession>A0ABR4MA14</accession>
<dbReference type="RefSeq" id="XP_070856286.1">
    <property type="nucleotide sequence ID" value="XM_071001408.1"/>
</dbReference>
<proteinExistence type="predicted"/>
<reference evidence="3 4" key="1">
    <citation type="submission" date="2020-05" db="EMBL/GenBank/DDBJ databases">
        <title>Ceratocystis lukuohia genome.</title>
        <authorList>
            <person name="Harrington T.C."/>
            <person name="Kim K."/>
            <person name="Mayers C.G."/>
        </authorList>
    </citation>
    <scope>NUCLEOTIDE SEQUENCE [LARGE SCALE GENOMIC DNA]</scope>
    <source>
        <strain evidence="3 4">C4212</strain>
    </source>
</reference>
<gene>
    <name evidence="3" type="ORF">HOO65_080055</name>
</gene>
<name>A0ABR4MA14_9PEZI</name>
<dbReference type="GO" id="GO:0004519">
    <property type="term" value="F:endonuclease activity"/>
    <property type="evidence" value="ECO:0007669"/>
    <property type="project" value="UniProtKB-KW"/>
</dbReference>
<protein>
    <submittedName>
        <fullName evidence="3">Endonuclease reverse</fullName>
    </submittedName>
</protein>
<feature type="compositionally biased region" description="Basic and acidic residues" evidence="1">
    <location>
        <begin position="289"/>
        <end position="301"/>
    </location>
</feature>
<evidence type="ECO:0000313" key="4">
    <source>
        <dbReference type="Proteomes" id="UP001610728"/>
    </source>
</evidence>
<keyword evidence="3" id="KW-0378">Hydrolase</keyword>
<keyword evidence="4" id="KW-1185">Reference proteome</keyword>
<evidence type="ECO:0000313" key="3">
    <source>
        <dbReference type="EMBL" id="KAL2885105.1"/>
    </source>
</evidence>
<dbReference type="GeneID" id="98120792"/>
<dbReference type="Proteomes" id="UP001610728">
    <property type="component" value="Unassembled WGS sequence"/>
</dbReference>
<feature type="domain" description="Endonuclease/exonuclease/phosphatase" evidence="2">
    <location>
        <begin position="1"/>
        <end position="81"/>
    </location>
</feature>
<feature type="region of interest" description="Disordered" evidence="1">
    <location>
        <begin position="280"/>
        <end position="318"/>
    </location>
</feature>
<evidence type="ECO:0000259" key="2">
    <source>
        <dbReference type="Pfam" id="PF14529"/>
    </source>
</evidence>
<dbReference type="InterPro" id="IPR036691">
    <property type="entry name" value="Endo/exonu/phosph_ase_sf"/>
</dbReference>